<protein>
    <recommendedName>
        <fullName evidence="2">Calcineurin-like phosphoesterase domain-containing protein</fullName>
    </recommendedName>
</protein>
<dbReference type="RefSeq" id="WP_353645776.1">
    <property type="nucleotide sequence ID" value="NZ_CP159253.1"/>
</dbReference>
<proteinExistence type="predicted"/>
<dbReference type="InterPro" id="IPR029052">
    <property type="entry name" value="Metallo-depent_PP-like"/>
</dbReference>
<evidence type="ECO:0008006" key="2">
    <source>
        <dbReference type="Google" id="ProtNLM"/>
    </source>
</evidence>
<dbReference type="SUPFAM" id="SSF56300">
    <property type="entry name" value="Metallo-dependent phosphatases"/>
    <property type="match status" value="1"/>
</dbReference>
<accession>A0AAU8CKW1</accession>
<dbReference type="EMBL" id="CP159253">
    <property type="protein sequence ID" value="XCG46686.1"/>
    <property type="molecule type" value="Genomic_DNA"/>
</dbReference>
<dbReference type="AlphaFoldDB" id="A0AAU8CKW1"/>
<evidence type="ECO:0000313" key="1">
    <source>
        <dbReference type="EMBL" id="XCG46686.1"/>
    </source>
</evidence>
<gene>
    <name evidence="1" type="ORF">ABVK50_15305</name>
</gene>
<name>A0AAU8CKW1_9HYPH</name>
<organism evidence="1">
    <name type="scientific">Mesorhizobium sp. WSM2240</name>
    <dbReference type="NCBI Taxonomy" id="3228851"/>
    <lineage>
        <taxon>Bacteria</taxon>
        <taxon>Pseudomonadati</taxon>
        <taxon>Pseudomonadota</taxon>
        <taxon>Alphaproteobacteria</taxon>
        <taxon>Hyphomicrobiales</taxon>
        <taxon>Phyllobacteriaceae</taxon>
        <taxon>Mesorhizobium</taxon>
    </lineage>
</organism>
<reference evidence="1" key="1">
    <citation type="submission" date="2024-06" db="EMBL/GenBank/DDBJ databases">
        <title>Mesorhizobium karijinii sp. nov., a symbiont of the iconic Swainsona formosa from arid Australia.</title>
        <authorList>
            <person name="Hill Y.J."/>
            <person name="Watkin E.L.J."/>
            <person name="O'Hara G.W."/>
            <person name="Terpolilli J."/>
            <person name="Tye M.L."/>
            <person name="Kohlmeier M.G."/>
        </authorList>
    </citation>
    <scope>NUCLEOTIDE SEQUENCE</scope>
    <source>
        <strain evidence="1">WSM2240</strain>
    </source>
</reference>
<sequence length="321" mass="36342">MGFDISERTLRRLLAGLPAEIDTDEPFTVDNGPELDIEDLIRRRAKVFEKKNQARMHDKLIPVRVNLDGPVGLGFFGDPHVDSDGCNIELLMRHTDIFDGRNEGLFAACLGDMWNNWSGRLARLWADQTTDAVEARALVKHFLEKVRWMFIIYGNHDLWSNQSRILEEMLAGNVGAARDWRARVGLRFPNDRVAKIYATHGFPGNSQYLKNFGAVKKALFDGNHDIYVGGHIHSAGYTLGAHPGAERAFHAVQVGTYKEIDSFGDTIGAENLNLYTCPVALIDPYARSPLNFIRWEFDPEQAVDRLAWMRKRWSQNLSSEG</sequence>